<name>A0A6J6KDR1_9ZZZZ</name>
<dbReference type="EMBL" id="CAEZWD010000010">
    <property type="protein sequence ID" value="CAB4642437.1"/>
    <property type="molecule type" value="Genomic_DNA"/>
</dbReference>
<sequence>MSKVKDFFTPRNVAGEKVTLVDIINAPYFRLATLTTIAGTLAYFIGANLPMVSGVTAAITAIVSVRHTFHDSIQGSFLQILGVVIGGTVAFAAMRLVGFNSVVVMFAIFTCFVTARLLKLGEEGAIAIAVTVILVVGPNVTASTIEQRFFGVLLGATLATFASYFVRKGTPQDRALKAGIEQSFAMSALLNAIAKALTENDGTVDPKVASRWLARAEFIANEIDEIKANAESALAGSAWSPAIDHAEAKAVVEQIELTEATASTVLNICRELVLTSGSSQQLPALLAAALAGVLSATAEVISDQAEIAEDFPADIQHEDLEDWQDQRKKAIAELRNLDDTQPLLIGGSILRDAEKITEILSD</sequence>
<feature type="transmembrane region" description="Helical" evidence="6">
    <location>
        <begin position="148"/>
        <end position="166"/>
    </location>
</feature>
<evidence type="ECO:0000256" key="3">
    <source>
        <dbReference type="ARBA" id="ARBA00022692"/>
    </source>
</evidence>
<evidence type="ECO:0000256" key="6">
    <source>
        <dbReference type="SAM" id="Phobius"/>
    </source>
</evidence>
<evidence type="ECO:0000256" key="2">
    <source>
        <dbReference type="ARBA" id="ARBA00022475"/>
    </source>
</evidence>
<accession>A0A6J6KDR1</accession>
<reference evidence="8" key="1">
    <citation type="submission" date="2020-05" db="EMBL/GenBank/DDBJ databases">
        <authorList>
            <person name="Chiriac C."/>
            <person name="Salcher M."/>
            <person name="Ghai R."/>
            <person name="Kavagutti S V."/>
        </authorList>
    </citation>
    <scope>NUCLEOTIDE SEQUENCE</scope>
</reference>
<evidence type="ECO:0000256" key="4">
    <source>
        <dbReference type="ARBA" id="ARBA00022989"/>
    </source>
</evidence>
<proteinExistence type="predicted"/>
<keyword evidence="4 6" id="KW-1133">Transmembrane helix</keyword>
<evidence type="ECO:0000313" key="8">
    <source>
        <dbReference type="EMBL" id="CAB4647867.1"/>
    </source>
</evidence>
<dbReference type="GO" id="GO:0005886">
    <property type="term" value="C:plasma membrane"/>
    <property type="evidence" value="ECO:0007669"/>
    <property type="project" value="UniProtKB-SubCell"/>
</dbReference>
<gene>
    <name evidence="7" type="ORF">UFOPK2171_00177</name>
    <name evidence="8" type="ORF">UFOPK2237_00320</name>
</gene>
<evidence type="ECO:0000256" key="1">
    <source>
        <dbReference type="ARBA" id="ARBA00004651"/>
    </source>
</evidence>
<evidence type="ECO:0000256" key="5">
    <source>
        <dbReference type="ARBA" id="ARBA00023136"/>
    </source>
</evidence>
<keyword evidence="3 6" id="KW-0812">Transmembrane</keyword>
<protein>
    <submittedName>
        <fullName evidence="8">Unannotated protein</fullName>
    </submittedName>
</protein>
<dbReference type="InterPro" id="IPR010343">
    <property type="entry name" value="ArAE_1"/>
</dbReference>
<comment type="subcellular location">
    <subcellularLocation>
        <location evidence="1">Cell membrane</location>
        <topology evidence="1">Multi-pass membrane protein</topology>
    </subcellularLocation>
</comment>
<evidence type="ECO:0000313" key="7">
    <source>
        <dbReference type="EMBL" id="CAB4642437.1"/>
    </source>
</evidence>
<organism evidence="8">
    <name type="scientific">freshwater metagenome</name>
    <dbReference type="NCBI Taxonomy" id="449393"/>
    <lineage>
        <taxon>unclassified sequences</taxon>
        <taxon>metagenomes</taxon>
        <taxon>ecological metagenomes</taxon>
    </lineage>
</organism>
<feature type="transmembrane region" description="Helical" evidence="6">
    <location>
        <begin position="125"/>
        <end position="142"/>
    </location>
</feature>
<keyword evidence="5 6" id="KW-0472">Membrane</keyword>
<dbReference type="Pfam" id="PF06081">
    <property type="entry name" value="ArAE_1"/>
    <property type="match status" value="1"/>
</dbReference>
<feature type="transmembrane region" description="Helical" evidence="6">
    <location>
        <begin position="75"/>
        <end position="93"/>
    </location>
</feature>
<feature type="transmembrane region" description="Helical" evidence="6">
    <location>
        <begin position="41"/>
        <end position="63"/>
    </location>
</feature>
<dbReference type="EMBL" id="CAEZWI010000023">
    <property type="protein sequence ID" value="CAB4647867.1"/>
    <property type="molecule type" value="Genomic_DNA"/>
</dbReference>
<keyword evidence="2" id="KW-1003">Cell membrane</keyword>
<dbReference type="AlphaFoldDB" id="A0A6J6KDR1"/>
<feature type="transmembrane region" description="Helical" evidence="6">
    <location>
        <begin position="99"/>
        <end position="118"/>
    </location>
</feature>